<keyword evidence="2" id="KW-0614">Plasmid</keyword>
<evidence type="ECO:0000313" key="2">
    <source>
        <dbReference type="EMBL" id="ANF34460.1"/>
    </source>
</evidence>
<feature type="compositionally biased region" description="Basic and acidic residues" evidence="1">
    <location>
        <begin position="348"/>
        <end position="362"/>
    </location>
</feature>
<gene>
    <name evidence="2" type="ORF">A7978_04955</name>
</gene>
<dbReference type="NCBIfam" id="NF047534">
    <property type="entry name" value="lipo_BTA121_dup"/>
    <property type="match status" value="2"/>
</dbReference>
<evidence type="ECO:0000256" key="1">
    <source>
        <dbReference type="SAM" id="MobiDB-lite"/>
    </source>
</evidence>
<proteinExistence type="predicted"/>
<reference evidence="2 3" key="1">
    <citation type="submission" date="2016-05" db="EMBL/GenBank/DDBJ databases">
        <title>Chromosome and linear plasmid sequence of a 2015 human isolate of tick-borne relapsing fever spirochete, Borrelia turicatae.</title>
        <authorList>
            <person name="Kingry L.C."/>
            <person name="Dhwani B."/>
            <person name="Replogle A."/>
            <person name="Sexton C."/>
            <person name="Rowe L."/>
            <person name="Stermole B.M."/>
            <person name="Christensen A.M."/>
            <person name="Schriefer M.E."/>
        </authorList>
    </citation>
    <scope>NUCLEOTIDE SEQUENCE [LARGE SCALE GENOMIC DNA]</scope>
    <source>
        <strain evidence="2 3">BTE5EL</strain>
        <plasmid evidence="2 3">lp159</plasmid>
    </source>
</reference>
<name>A0A172XCS9_BORTU</name>
<geneLocation type="plasmid" evidence="2 3">
    <name>lp159</name>
</geneLocation>
<evidence type="ECO:0008006" key="4">
    <source>
        <dbReference type="Google" id="ProtNLM"/>
    </source>
</evidence>
<feature type="region of interest" description="Disordered" evidence="1">
    <location>
        <begin position="344"/>
        <end position="377"/>
    </location>
</feature>
<organism evidence="2 3">
    <name type="scientific">Borrelia turicatae</name>
    <dbReference type="NCBI Taxonomy" id="142"/>
    <lineage>
        <taxon>Bacteria</taxon>
        <taxon>Pseudomonadati</taxon>
        <taxon>Spirochaetota</taxon>
        <taxon>Spirochaetia</taxon>
        <taxon>Spirochaetales</taxon>
        <taxon>Borreliaceae</taxon>
        <taxon>Borrelia</taxon>
    </lineage>
</organism>
<sequence length="377" mass="41780">MVKIKCFSVLLVLILLLLLVISCDSGSKAGAGINTRALVKPVALTGTGSVTNTETEEEIEEVVGDEEALAYLEDKVTYPKLKELLDQLGVSGAGRKAIGYIQDKLSVSYVDGFDDKFYNSLNKLGADVVIEKIIKPTVSLLRARGKALRVIQGITDADVKTRLQDMLSSCDYVVSFTWYLNSNHLVFHEGGFADAVTYYVPKFRKFKEMVKNPRVKDIYVWLDADEQATIDEIEKIVVNATYDRDKFNKMLNSLSAYRVVKVIASCQFMKKRQEKVLQAIEGVSDDAEKQNLKTRFNTLKGEYYSHIRDAFNKSADDLYSQITNNSDKYHDNFIGLRNDAKAAAAAAKAEESTEAGEPREGSGTDEENGTTGSGVNP</sequence>
<dbReference type="Proteomes" id="UP000264231">
    <property type="component" value="Plasmid lp159"/>
</dbReference>
<dbReference type="EMBL" id="CP015630">
    <property type="protein sequence ID" value="ANF34460.1"/>
    <property type="molecule type" value="Genomic_DNA"/>
</dbReference>
<evidence type="ECO:0000313" key="3">
    <source>
        <dbReference type="Proteomes" id="UP000264231"/>
    </source>
</evidence>
<dbReference type="AlphaFoldDB" id="A0A172XCS9"/>
<dbReference type="RefSeq" id="WP_162884387.1">
    <property type="nucleotide sequence ID" value="NZ_CP015630.1"/>
</dbReference>
<accession>A0A172XCS9</accession>
<protein>
    <recommendedName>
        <fullName evidence="4">Lipoprotein</fullName>
    </recommendedName>
</protein>
<dbReference type="PROSITE" id="PS51257">
    <property type="entry name" value="PROKAR_LIPOPROTEIN"/>
    <property type="match status" value="1"/>
</dbReference>